<dbReference type="Proteomes" id="UP000652761">
    <property type="component" value="Unassembled WGS sequence"/>
</dbReference>
<feature type="chain" id="PRO_5032967404" description="GDSL esterase/lipase" evidence="5">
    <location>
        <begin position="30"/>
        <end position="397"/>
    </location>
</feature>
<evidence type="ECO:0000256" key="3">
    <source>
        <dbReference type="ARBA" id="ARBA00022801"/>
    </source>
</evidence>
<accession>A0A843XVL9</accession>
<dbReference type="PANTHER" id="PTHR22835">
    <property type="entry name" value="ZINC FINGER FYVE DOMAIN CONTAINING PROTEIN"/>
    <property type="match status" value="1"/>
</dbReference>
<keyword evidence="2 5" id="KW-0732">Signal</keyword>
<dbReference type="PANTHER" id="PTHR22835:SF588">
    <property type="entry name" value="ALPHA-L-FUCOSIDASE 3"/>
    <property type="match status" value="1"/>
</dbReference>
<evidence type="ECO:0000313" key="7">
    <source>
        <dbReference type="Proteomes" id="UP000652761"/>
    </source>
</evidence>
<keyword evidence="3" id="KW-0378">Hydrolase</keyword>
<dbReference type="InterPro" id="IPR001087">
    <property type="entry name" value="GDSL"/>
</dbReference>
<reference evidence="6" key="1">
    <citation type="submission" date="2017-07" db="EMBL/GenBank/DDBJ databases">
        <title>Taro Niue Genome Assembly and Annotation.</title>
        <authorList>
            <person name="Atibalentja N."/>
            <person name="Keating K."/>
            <person name="Fields C.J."/>
        </authorList>
    </citation>
    <scope>NUCLEOTIDE SEQUENCE</scope>
    <source>
        <strain evidence="6">Niue_2</strain>
        <tissue evidence="6">Leaf</tissue>
    </source>
</reference>
<dbReference type="CDD" id="cd01837">
    <property type="entry name" value="SGNH_plant_lipase_like"/>
    <property type="match status" value="1"/>
</dbReference>
<evidence type="ECO:0000256" key="1">
    <source>
        <dbReference type="ARBA" id="ARBA00008668"/>
    </source>
</evidence>
<feature type="signal peptide" evidence="5">
    <location>
        <begin position="1"/>
        <end position="29"/>
    </location>
</feature>
<dbReference type="Pfam" id="PF00657">
    <property type="entry name" value="Lipase_GDSL"/>
    <property type="match status" value="1"/>
</dbReference>
<sequence length="397" mass="42578">MGALPSMKLPTALSLAVTALLLLSGGTYSASLPPCDFPAIFNFGDSNSDTGGLSAAFGPAPPPNGETFFGMPVGRYCDGRLVVDFIAEGLGLAYPNAYLDSVGSNFSHGANFATAGSCIRRQNATLFQSGFSPFSLDVQSWQFSQFVSRSQLARKPGTGLLPRAEYFSRALYTFDIGQNDLTSGYFANKTTEEVLASIPDILDKFVIAIKSVYGGGGRYFWIHNTGPFGCLPYVLERLPVMAAQVDRAGCAAPFNAVARAFNAQLKETVRLLRRDLPLAAFTYVDVYSAKYTLLSQASKYGFKRPLVSCCGHGGKYNYNRNHGCGSKVVVNGTAAVLGKSCDDPSERIIWDGVHYTEAANKWVFDRIADGHFSDPPLPVAMACHHRAPAPPQSAAGP</sequence>
<gene>
    <name evidence="6" type="ORF">Taro_056142</name>
</gene>
<dbReference type="GO" id="GO:0016788">
    <property type="term" value="F:hydrolase activity, acting on ester bonds"/>
    <property type="evidence" value="ECO:0007669"/>
    <property type="project" value="InterPro"/>
</dbReference>
<name>A0A843XVL9_COLES</name>
<proteinExistence type="inferred from homology"/>
<evidence type="ECO:0008006" key="8">
    <source>
        <dbReference type="Google" id="ProtNLM"/>
    </source>
</evidence>
<comment type="similarity">
    <text evidence="1">Belongs to the 'GDSL' lipolytic enzyme family.</text>
</comment>
<protein>
    <recommendedName>
        <fullName evidence="8">GDSL esterase/lipase</fullName>
    </recommendedName>
</protein>
<dbReference type="OrthoDB" id="1600564at2759"/>
<dbReference type="EMBL" id="NMUH01014965">
    <property type="protein sequence ID" value="MQM23081.1"/>
    <property type="molecule type" value="Genomic_DNA"/>
</dbReference>
<evidence type="ECO:0000313" key="6">
    <source>
        <dbReference type="EMBL" id="MQM23081.1"/>
    </source>
</evidence>
<evidence type="ECO:0000256" key="4">
    <source>
        <dbReference type="ARBA" id="ARBA00023180"/>
    </source>
</evidence>
<evidence type="ECO:0000256" key="5">
    <source>
        <dbReference type="SAM" id="SignalP"/>
    </source>
</evidence>
<keyword evidence="7" id="KW-1185">Reference proteome</keyword>
<dbReference type="InterPro" id="IPR036514">
    <property type="entry name" value="SGNH_hydro_sf"/>
</dbReference>
<comment type="caution">
    <text evidence="6">The sequence shown here is derived from an EMBL/GenBank/DDBJ whole genome shotgun (WGS) entry which is preliminary data.</text>
</comment>
<dbReference type="InterPro" id="IPR035669">
    <property type="entry name" value="SGNH_plant_lipase-like"/>
</dbReference>
<dbReference type="Gene3D" id="3.40.50.1110">
    <property type="entry name" value="SGNH hydrolase"/>
    <property type="match status" value="1"/>
</dbReference>
<keyword evidence="4" id="KW-0325">Glycoprotein</keyword>
<dbReference type="AlphaFoldDB" id="A0A843XVL9"/>
<organism evidence="6 7">
    <name type="scientific">Colocasia esculenta</name>
    <name type="common">Wild taro</name>
    <name type="synonym">Arum esculentum</name>
    <dbReference type="NCBI Taxonomy" id="4460"/>
    <lineage>
        <taxon>Eukaryota</taxon>
        <taxon>Viridiplantae</taxon>
        <taxon>Streptophyta</taxon>
        <taxon>Embryophyta</taxon>
        <taxon>Tracheophyta</taxon>
        <taxon>Spermatophyta</taxon>
        <taxon>Magnoliopsida</taxon>
        <taxon>Liliopsida</taxon>
        <taxon>Araceae</taxon>
        <taxon>Aroideae</taxon>
        <taxon>Colocasieae</taxon>
        <taxon>Colocasia</taxon>
    </lineage>
</organism>
<evidence type="ECO:0000256" key="2">
    <source>
        <dbReference type="ARBA" id="ARBA00022729"/>
    </source>
</evidence>